<sequence>MRLCNNNCTAWFAYAWGDGSAQDYQPDPDIAGVGVIIAYVASSFFTLCFALAYWTLTASTSPDQNLIDYWVFWFLSKLQLFKRTHRVRHFWVPVIEKVMLNLSDQQLLTGLSVLIAGFATHCSISAYHFAIVSDLAWFSSNVHLSTLTVLEGYLLKERGVRNWRVVSIMCMGILLIANNAMQGHWAWSESWSFDAQCLFDNLTGNWGGRPGYWAEVNIALIVVFYPMQILLLFDTTSEFIDEWLWVKPLKRIEALRHLASWYRLTLATERKVEIEKEKTVGGGTDPSHAYGSQQNLIQSRRSTSIASTSDHIELTMMGAFRDGAEPSLRRPDTETRLEGRSQASGLENHDPRTQGPQLRRAPTLPVDAELSG</sequence>
<dbReference type="PANTHER" id="PTHR37577:SF1">
    <property type="entry name" value="INTEGRAL MEMBRANE PROTEIN"/>
    <property type="match status" value="1"/>
</dbReference>
<comment type="caution">
    <text evidence="3">The sequence shown here is derived from an EMBL/GenBank/DDBJ whole genome shotgun (WGS) entry which is preliminary data.</text>
</comment>
<keyword evidence="2" id="KW-1133">Transmembrane helix</keyword>
<reference evidence="3" key="1">
    <citation type="submission" date="2023-03" db="EMBL/GenBank/DDBJ databases">
        <title>Complete genome of Cladonia borealis.</title>
        <authorList>
            <person name="Park H."/>
        </authorList>
    </citation>
    <scope>NUCLEOTIDE SEQUENCE</scope>
    <source>
        <strain evidence="3">ANT050790</strain>
    </source>
</reference>
<dbReference type="EMBL" id="JAFEKC020000011">
    <property type="protein sequence ID" value="KAK0512269.1"/>
    <property type="molecule type" value="Genomic_DNA"/>
</dbReference>
<keyword evidence="2" id="KW-0812">Transmembrane</keyword>
<feature type="transmembrane region" description="Helical" evidence="2">
    <location>
        <begin position="162"/>
        <end position="181"/>
    </location>
</feature>
<keyword evidence="4" id="KW-1185">Reference proteome</keyword>
<dbReference type="Proteomes" id="UP001166286">
    <property type="component" value="Unassembled WGS sequence"/>
</dbReference>
<feature type="compositionally biased region" description="Basic and acidic residues" evidence="1">
    <location>
        <begin position="322"/>
        <end position="339"/>
    </location>
</feature>
<evidence type="ECO:0000256" key="2">
    <source>
        <dbReference type="SAM" id="Phobius"/>
    </source>
</evidence>
<name>A0AA39R278_9LECA</name>
<gene>
    <name evidence="3" type="ORF">JMJ35_005397</name>
</gene>
<organism evidence="3 4">
    <name type="scientific">Cladonia borealis</name>
    <dbReference type="NCBI Taxonomy" id="184061"/>
    <lineage>
        <taxon>Eukaryota</taxon>
        <taxon>Fungi</taxon>
        <taxon>Dikarya</taxon>
        <taxon>Ascomycota</taxon>
        <taxon>Pezizomycotina</taxon>
        <taxon>Lecanoromycetes</taxon>
        <taxon>OSLEUM clade</taxon>
        <taxon>Lecanoromycetidae</taxon>
        <taxon>Lecanorales</taxon>
        <taxon>Lecanorineae</taxon>
        <taxon>Cladoniaceae</taxon>
        <taxon>Cladonia</taxon>
    </lineage>
</organism>
<dbReference type="PANTHER" id="PTHR37577">
    <property type="entry name" value="INTEGRAL MEMBRANE PROTEIN"/>
    <property type="match status" value="1"/>
</dbReference>
<keyword evidence="2" id="KW-0472">Membrane</keyword>
<evidence type="ECO:0000313" key="3">
    <source>
        <dbReference type="EMBL" id="KAK0512269.1"/>
    </source>
</evidence>
<protein>
    <submittedName>
        <fullName evidence="3">Uncharacterized protein</fullName>
    </submittedName>
</protein>
<dbReference type="InterPro" id="IPR053018">
    <property type="entry name" value="Elsinochrome_Biosynth-Asso"/>
</dbReference>
<evidence type="ECO:0000313" key="4">
    <source>
        <dbReference type="Proteomes" id="UP001166286"/>
    </source>
</evidence>
<feature type="transmembrane region" description="Helical" evidence="2">
    <location>
        <begin position="107"/>
        <end position="129"/>
    </location>
</feature>
<feature type="transmembrane region" description="Helical" evidence="2">
    <location>
        <begin position="30"/>
        <end position="56"/>
    </location>
</feature>
<feature type="transmembrane region" description="Helical" evidence="2">
    <location>
        <begin position="212"/>
        <end position="233"/>
    </location>
</feature>
<feature type="region of interest" description="Disordered" evidence="1">
    <location>
        <begin position="320"/>
        <end position="372"/>
    </location>
</feature>
<proteinExistence type="predicted"/>
<feature type="region of interest" description="Disordered" evidence="1">
    <location>
        <begin position="277"/>
        <end position="302"/>
    </location>
</feature>
<dbReference type="AlphaFoldDB" id="A0AA39R278"/>
<feature type="compositionally biased region" description="Polar residues" evidence="1">
    <location>
        <begin position="290"/>
        <end position="302"/>
    </location>
</feature>
<accession>A0AA39R278</accession>
<evidence type="ECO:0000256" key="1">
    <source>
        <dbReference type="SAM" id="MobiDB-lite"/>
    </source>
</evidence>